<dbReference type="Gene3D" id="1.10.10.60">
    <property type="entry name" value="Homeodomain-like"/>
    <property type="match status" value="2"/>
</dbReference>
<dbReference type="GO" id="GO:0043565">
    <property type="term" value="F:sequence-specific DNA binding"/>
    <property type="evidence" value="ECO:0007669"/>
    <property type="project" value="InterPro"/>
</dbReference>
<evidence type="ECO:0000313" key="6">
    <source>
        <dbReference type="Proteomes" id="UP000289437"/>
    </source>
</evidence>
<keyword evidence="3" id="KW-0804">Transcription</keyword>
<dbReference type="EMBL" id="RDSM01000001">
    <property type="protein sequence ID" value="RXH58972.1"/>
    <property type="molecule type" value="Genomic_DNA"/>
</dbReference>
<proteinExistence type="predicted"/>
<keyword evidence="1" id="KW-0805">Transcription regulation</keyword>
<comment type="caution">
    <text evidence="5">The sequence shown here is derived from an EMBL/GenBank/DDBJ whole genome shotgun (WGS) entry which is preliminary data.</text>
</comment>
<protein>
    <submittedName>
        <fullName evidence="5">Transcriptional regulator, AraC family</fullName>
    </submittedName>
</protein>
<evidence type="ECO:0000256" key="1">
    <source>
        <dbReference type="ARBA" id="ARBA00023015"/>
    </source>
</evidence>
<dbReference type="InterPro" id="IPR018060">
    <property type="entry name" value="HTH_AraC"/>
</dbReference>
<dbReference type="AlphaFoldDB" id="A0A4Q0T7D8"/>
<reference evidence="5 6" key="1">
    <citation type="submission" date="2018-11" db="EMBL/GenBank/DDBJ databases">
        <authorList>
            <person name="Mardanov A.V."/>
            <person name="Ravin N.V."/>
            <person name="Dedysh S.N."/>
        </authorList>
    </citation>
    <scope>NUCLEOTIDE SEQUENCE [LARGE SCALE GENOMIC DNA]</scope>
    <source>
        <strain evidence="5 6">AF10</strain>
    </source>
</reference>
<evidence type="ECO:0000256" key="3">
    <source>
        <dbReference type="ARBA" id="ARBA00023163"/>
    </source>
</evidence>
<organism evidence="5 6">
    <name type="scientific">Granulicella sibirica</name>
    <dbReference type="NCBI Taxonomy" id="2479048"/>
    <lineage>
        <taxon>Bacteria</taxon>
        <taxon>Pseudomonadati</taxon>
        <taxon>Acidobacteriota</taxon>
        <taxon>Terriglobia</taxon>
        <taxon>Terriglobales</taxon>
        <taxon>Acidobacteriaceae</taxon>
        <taxon>Granulicella</taxon>
    </lineage>
</organism>
<dbReference type="PANTHER" id="PTHR46796">
    <property type="entry name" value="HTH-TYPE TRANSCRIPTIONAL ACTIVATOR RHAS-RELATED"/>
    <property type="match status" value="1"/>
</dbReference>
<dbReference type="SUPFAM" id="SSF46689">
    <property type="entry name" value="Homeodomain-like"/>
    <property type="match status" value="2"/>
</dbReference>
<dbReference type="PRINTS" id="PR00032">
    <property type="entry name" value="HTHARAC"/>
</dbReference>
<dbReference type="PANTHER" id="PTHR46796:SF6">
    <property type="entry name" value="ARAC SUBFAMILY"/>
    <property type="match status" value="1"/>
</dbReference>
<accession>A0A4Q0T7D8</accession>
<dbReference type="Pfam" id="PF12833">
    <property type="entry name" value="HTH_18"/>
    <property type="match status" value="1"/>
</dbReference>
<evidence type="ECO:0000313" key="5">
    <source>
        <dbReference type="EMBL" id="RXH58972.1"/>
    </source>
</evidence>
<dbReference type="InterPro" id="IPR009057">
    <property type="entry name" value="Homeodomain-like_sf"/>
</dbReference>
<gene>
    <name evidence="5" type="ORF">GRAN_2282</name>
</gene>
<feature type="domain" description="HTH araC/xylS-type" evidence="4">
    <location>
        <begin position="215"/>
        <end position="313"/>
    </location>
</feature>
<dbReference type="InterPro" id="IPR050204">
    <property type="entry name" value="AraC_XylS_family_regulators"/>
</dbReference>
<evidence type="ECO:0000256" key="2">
    <source>
        <dbReference type="ARBA" id="ARBA00023125"/>
    </source>
</evidence>
<dbReference type="InterPro" id="IPR020449">
    <property type="entry name" value="Tscrpt_reg_AraC-type_HTH"/>
</dbReference>
<reference evidence="6" key="2">
    <citation type="submission" date="2019-02" db="EMBL/GenBank/DDBJ databases">
        <title>Granulicella sibirica sp. nov., a psychrotolerant acidobacterium isolated from an organic soil layer in forested tundra, West Siberia.</title>
        <authorList>
            <person name="Oshkin I.Y."/>
            <person name="Kulichevskaya I.S."/>
            <person name="Rijpstra W.I.C."/>
            <person name="Sinninghe Damste J.S."/>
            <person name="Rakitin A.L."/>
            <person name="Ravin N.V."/>
            <person name="Dedysh S.N."/>
        </authorList>
    </citation>
    <scope>NUCLEOTIDE SEQUENCE [LARGE SCALE GENOMIC DNA]</scope>
    <source>
        <strain evidence="6">AF10</strain>
    </source>
</reference>
<dbReference type="PROSITE" id="PS01124">
    <property type="entry name" value="HTH_ARAC_FAMILY_2"/>
    <property type="match status" value="1"/>
</dbReference>
<name>A0A4Q0T7D8_9BACT</name>
<evidence type="ECO:0000259" key="4">
    <source>
        <dbReference type="PROSITE" id="PS01124"/>
    </source>
</evidence>
<dbReference type="GO" id="GO:0003700">
    <property type="term" value="F:DNA-binding transcription factor activity"/>
    <property type="evidence" value="ECO:0007669"/>
    <property type="project" value="InterPro"/>
</dbReference>
<keyword evidence="6" id="KW-1185">Reference proteome</keyword>
<keyword evidence="2" id="KW-0238">DNA-binding</keyword>
<dbReference type="SMART" id="SM00342">
    <property type="entry name" value="HTH_ARAC"/>
    <property type="match status" value="1"/>
</dbReference>
<dbReference type="Proteomes" id="UP000289437">
    <property type="component" value="Unassembled WGS sequence"/>
</dbReference>
<sequence>MDGMSTVDHNDLVSAWESEQSRVIRNFVRGESRCLFSSAGPGWPGIMLEEHEISPKSRPAAELSRLVLCFWNNNETMRCDHPDANGYFVPKLVHPGTLSLYTRGALAEVRTFEPWSGIFLSFKEGFLCEVEERFRHDSNIHSVADGMISQDKRCFLEAPLQSILKCLGEEARTRGQNGRRYAEKLIQSLADRLLILTRTRQTAWLTNNLDMCTWRRITDRLEATPDATFDVETLAAERGCSKRHFFRTFRVSTGRSPHQYVLDLRIEKARRLMLKPNLSLMHIAMECGFKSDAHFTRAFRQRLGVPPSIFRRRLSCHFSSSKVVSAPLSSEDRSHPARLR</sequence>